<sequence>MSRQVSVDNSAVGNLIRQAYQAGGKFQWVRESLVNSIQAEATWVKFGIEESGYESQGVLRRYVADNGHGMNEDELGDFLSHFGSGGREISDHGNFGQGFKASCYLWNPYGIVVLSWTKGTPDGRMIWIHKRVRNGTEYWELKDFESYDEFGDPFVSDCIPPTKEALSEIGVDPDRLMFEQIREAGQGTVFLFLGDSALRDTQGGDFLRQEEQQSRGILRYINMRFVELPDDVDIRVENLEKHVRSAERRGSKDSFYLGPDGKTTVGVHSRTPKGIKGMIPDGAVKGVMENGPYDTKFHWYLSPSDAKPVKGGDGPTRPVIAILYQGEAYSLLQTTSDFRSFGLPKAVRDRVWLTIEPPESIEGDETTWGVKPQGSRNQLIVSGGGILPWAEWRDWFSDSLPDAITNAILLSDNSVPNPEDLEQEEALRRTMSRFSQRFRPIHIVENPNGNVRATGQISSTGSPESLGGSRPRGEDSETHSGSNEATGGQGDTAVLSESIDGDKTGVRRAKSDGIPKVSWDDDFPFEDRFLAARFEPNERFRTSNGGTGKGVLHLNLYFPLFQNEFKYWQEQYGHAPYEEVMEIVKSAYESEAVSKVMHAKKLNGARTISPEALEEAESPVDLRISQTVVNAWLGPEALTAALLGLVNVESRIVNRFNGRHYIRTGL</sequence>
<feature type="compositionally biased region" description="Polar residues" evidence="1">
    <location>
        <begin position="447"/>
        <end position="463"/>
    </location>
</feature>
<dbReference type="EMBL" id="NWBP01000021">
    <property type="protein sequence ID" value="PCC82961.1"/>
    <property type="molecule type" value="Genomic_DNA"/>
</dbReference>
<dbReference type="Proteomes" id="UP000218690">
    <property type="component" value="Unassembled WGS sequence"/>
</dbReference>
<comment type="caution">
    <text evidence="2">The sequence shown here is derived from an EMBL/GenBank/DDBJ whole genome shotgun (WGS) entry which is preliminary data.</text>
</comment>
<protein>
    <submittedName>
        <fullName evidence="2">Uncharacterized protein</fullName>
    </submittedName>
</protein>
<feature type="compositionally biased region" description="Basic and acidic residues" evidence="1">
    <location>
        <begin position="500"/>
        <end position="513"/>
    </location>
</feature>
<dbReference type="SUPFAM" id="SSF55874">
    <property type="entry name" value="ATPase domain of HSP90 chaperone/DNA topoisomerase II/histidine kinase"/>
    <property type="match status" value="1"/>
</dbReference>
<gene>
    <name evidence="2" type="ORF">COM45_06265</name>
</gene>
<name>A0A2A4AKF8_9CORY</name>
<proteinExistence type="predicted"/>
<dbReference type="AlphaFoldDB" id="A0A2A4AKF8"/>
<evidence type="ECO:0000256" key="1">
    <source>
        <dbReference type="SAM" id="MobiDB-lite"/>
    </source>
</evidence>
<dbReference type="InterPro" id="IPR036890">
    <property type="entry name" value="HATPase_C_sf"/>
</dbReference>
<feature type="region of interest" description="Disordered" evidence="1">
    <location>
        <begin position="254"/>
        <end position="278"/>
    </location>
</feature>
<dbReference type="Pfam" id="PF13589">
    <property type="entry name" value="HATPase_c_3"/>
    <property type="match status" value="1"/>
</dbReference>
<accession>A0A2A4AKF8</accession>
<organism evidence="2 3">
    <name type="scientific">Corynebacterium accolens</name>
    <dbReference type="NCBI Taxonomy" id="38284"/>
    <lineage>
        <taxon>Bacteria</taxon>
        <taxon>Bacillati</taxon>
        <taxon>Actinomycetota</taxon>
        <taxon>Actinomycetes</taxon>
        <taxon>Mycobacteriales</taxon>
        <taxon>Corynebacteriaceae</taxon>
        <taxon>Corynebacterium</taxon>
    </lineage>
</organism>
<evidence type="ECO:0000313" key="3">
    <source>
        <dbReference type="Proteomes" id="UP000218690"/>
    </source>
</evidence>
<feature type="region of interest" description="Disordered" evidence="1">
    <location>
        <begin position="445"/>
        <end position="513"/>
    </location>
</feature>
<reference evidence="2 3" key="1">
    <citation type="submission" date="2017-09" db="EMBL/GenBank/DDBJ databases">
        <title>Draft Genome Sequence of Corynebacterium accolens AH4003.</title>
        <authorList>
            <person name="Chen Y."/>
            <person name="Oosthuysen W.F."/>
            <person name="Kelley S."/>
            <person name="Horswill A."/>
        </authorList>
    </citation>
    <scope>NUCLEOTIDE SEQUENCE [LARGE SCALE GENOMIC DNA]</scope>
    <source>
        <strain evidence="2 3">AH4003</strain>
    </source>
</reference>
<evidence type="ECO:0000313" key="2">
    <source>
        <dbReference type="EMBL" id="PCC82961.1"/>
    </source>
</evidence>
<dbReference type="Gene3D" id="3.30.565.10">
    <property type="entry name" value="Histidine kinase-like ATPase, C-terminal domain"/>
    <property type="match status" value="1"/>
</dbReference>